<name>A0AAN8Y3W7_SOLBU</name>
<evidence type="ECO:0000256" key="5">
    <source>
        <dbReference type="ARBA" id="ARBA00022741"/>
    </source>
</evidence>
<evidence type="ECO:0000313" key="13">
    <source>
        <dbReference type="EMBL" id="KAK6778212.1"/>
    </source>
</evidence>
<keyword evidence="3" id="KW-0723">Serine/threonine-protein kinase</keyword>
<evidence type="ECO:0000256" key="8">
    <source>
        <dbReference type="ARBA" id="ARBA00047899"/>
    </source>
</evidence>
<keyword evidence="4" id="KW-0808">Transferase</keyword>
<feature type="domain" description="ACT" evidence="12">
    <location>
        <begin position="254"/>
        <end position="328"/>
    </location>
</feature>
<evidence type="ECO:0000256" key="2">
    <source>
        <dbReference type="ARBA" id="ARBA00012513"/>
    </source>
</evidence>
<evidence type="ECO:0000256" key="1">
    <source>
        <dbReference type="ARBA" id="ARBA00010507"/>
    </source>
</evidence>
<evidence type="ECO:0000256" key="7">
    <source>
        <dbReference type="ARBA" id="ARBA00022840"/>
    </source>
</evidence>
<feature type="region of interest" description="Disordered" evidence="10">
    <location>
        <begin position="641"/>
        <end position="667"/>
    </location>
</feature>
<dbReference type="EC" id="2.7.11.1" evidence="2"/>
<dbReference type="Pfam" id="PF07714">
    <property type="entry name" value="PK_Tyr_Ser-Thr"/>
    <property type="match status" value="1"/>
</dbReference>
<keyword evidence="7" id="KW-0067">ATP-binding</keyword>
<feature type="domain" description="Protein kinase" evidence="11">
    <location>
        <begin position="366"/>
        <end position="638"/>
    </location>
</feature>
<evidence type="ECO:0000256" key="9">
    <source>
        <dbReference type="ARBA" id="ARBA00048679"/>
    </source>
</evidence>
<accession>A0AAN8Y3W7</accession>
<evidence type="ECO:0000256" key="6">
    <source>
        <dbReference type="ARBA" id="ARBA00022777"/>
    </source>
</evidence>
<dbReference type="CDD" id="cd13999">
    <property type="entry name" value="STKc_MAP3K-like"/>
    <property type="match status" value="1"/>
</dbReference>
<dbReference type="PANTHER" id="PTHR44329">
    <property type="entry name" value="SERINE/THREONINE-PROTEIN KINASE TNNI3K-RELATED"/>
    <property type="match status" value="1"/>
</dbReference>
<feature type="region of interest" description="Disordered" evidence="10">
    <location>
        <begin position="1"/>
        <end position="25"/>
    </location>
</feature>
<dbReference type="InterPro" id="IPR001245">
    <property type="entry name" value="Ser-Thr/Tyr_kinase_cat_dom"/>
</dbReference>
<dbReference type="Gene3D" id="1.10.510.10">
    <property type="entry name" value="Transferase(Phosphotransferase) domain 1"/>
    <property type="match status" value="1"/>
</dbReference>
<proteinExistence type="inferred from homology"/>
<evidence type="ECO:0000313" key="14">
    <source>
        <dbReference type="Proteomes" id="UP001371456"/>
    </source>
</evidence>
<keyword evidence="5" id="KW-0547">Nucleotide-binding</keyword>
<dbReference type="SUPFAM" id="SSF55021">
    <property type="entry name" value="ACT-like"/>
    <property type="match status" value="1"/>
</dbReference>
<dbReference type="PROSITE" id="PS00108">
    <property type="entry name" value="PROTEIN_KINASE_ST"/>
    <property type="match status" value="1"/>
</dbReference>
<sequence>MVMEDTESCGSRVVDSAPANSRQHRKKLEVYNEVLRRLKESNKDEAQQPGFDDELWAHFNRLPTRYALDVNVESAEDVLTHKRLLHLAHDPANRPAFDVRLVQVTPGPDGNSADPVPLHSATKEISRSVLPLPAFGSSPNLEALALEASKSEVQDEDVTVTCGNLLRGHPQNSWNNLYPHYCCDHSHCFSEICIFNSFTVMRMHDHHSFETYDYINFIKMEHFNSVPFSCMPFLLILWSSLLNMVHNYDRPMHEITFSTDDKPKLLSQLTSLLAELGLNIQEAHVFSSVDGYSLDVFVVDGWPYEEIEQLRMALKREILKIEKSSPSQSPSESFRKENKTLIKCELDPVTIPCDGIDVWEIDHQLLKFGNKIASGSYGDLYKGTYCSQEVAIKILKSERLNTELQKEFAQEVYIMRKVRHKNVVQFIGACTRPPNLCIVTEYMSGGSVYDYLHKQKGSFKFPTLLKVAIDVSKGMNYLHQNNIIHRDLKAANLLMDENEVVKVADFGVARVKAQTGVMTAETGTYRWMAPETYMQNSSLSYNCGVQNPDQLVIEHKPYDHKADIFSFGVLLWELMTGKLPYEYLTPLQAAIGVVQKGLRPAIPKHTHPKIAELLEKCWQRDPTSRPDFPEIIETLEQVAKEVADEEDDHRKEKPSGGFFSVLRRGHH</sequence>
<dbReference type="InterPro" id="IPR011009">
    <property type="entry name" value="Kinase-like_dom_sf"/>
</dbReference>
<dbReference type="InterPro" id="IPR045865">
    <property type="entry name" value="ACT-like_dom_sf"/>
</dbReference>
<dbReference type="GO" id="GO:0005524">
    <property type="term" value="F:ATP binding"/>
    <property type="evidence" value="ECO:0007669"/>
    <property type="project" value="UniProtKB-KW"/>
</dbReference>
<evidence type="ECO:0000256" key="3">
    <source>
        <dbReference type="ARBA" id="ARBA00022527"/>
    </source>
</evidence>
<dbReference type="InterPro" id="IPR002912">
    <property type="entry name" value="ACT_dom"/>
</dbReference>
<reference evidence="13 14" key="1">
    <citation type="submission" date="2024-02" db="EMBL/GenBank/DDBJ databases">
        <title>de novo genome assembly of Solanum bulbocastanum strain 11H21.</title>
        <authorList>
            <person name="Hosaka A.J."/>
        </authorList>
    </citation>
    <scope>NUCLEOTIDE SEQUENCE [LARGE SCALE GENOMIC DNA]</scope>
    <source>
        <tissue evidence="13">Young leaves</tissue>
    </source>
</reference>
<protein>
    <recommendedName>
        <fullName evidence="2">non-specific serine/threonine protein kinase</fullName>
        <ecNumber evidence="2">2.7.11.1</ecNumber>
    </recommendedName>
</protein>
<evidence type="ECO:0000256" key="10">
    <source>
        <dbReference type="SAM" id="MobiDB-lite"/>
    </source>
</evidence>
<dbReference type="CDD" id="cd04928">
    <property type="entry name" value="ACT_TyrKc"/>
    <property type="match status" value="1"/>
</dbReference>
<dbReference type="PRINTS" id="PR00109">
    <property type="entry name" value="TYRKINASE"/>
</dbReference>
<dbReference type="InterPro" id="IPR000719">
    <property type="entry name" value="Prot_kinase_dom"/>
</dbReference>
<dbReference type="Pfam" id="PF01842">
    <property type="entry name" value="ACT"/>
    <property type="match status" value="1"/>
</dbReference>
<dbReference type="PROSITE" id="PS50011">
    <property type="entry name" value="PROTEIN_KINASE_DOM"/>
    <property type="match status" value="1"/>
</dbReference>
<keyword evidence="6" id="KW-0418">Kinase</keyword>
<feature type="compositionally biased region" description="Basic and acidic residues" evidence="10">
    <location>
        <begin position="641"/>
        <end position="654"/>
    </location>
</feature>
<comment type="catalytic activity">
    <reaction evidence="8">
        <text>L-threonyl-[protein] + ATP = O-phospho-L-threonyl-[protein] + ADP + H(+)</text>
        <dbReference type="Rhea" id="RHEA:46608"/>
        <dbReference type="Rhea" id="RHEA-COMP:11060"/>
        <dbReference type="Rhea" id="RHEA-COMP:11605"/>
        <dbReference type="ChEBI" id="CHEBI:15378"/>
        <dbReference type="ChEBI" id="CHEBI:30013"/>
        <dbReference type="ChEBI" id="CHEBI:30616"/>
        <dbReference type="ChEBI" id="CHEBI:61977"/>
        <dbReference type="ChEBI" id="CHEBI:456216"/>
        <dbReference type="EC" id="2.7.11.1"/>
    </reaction>
</comment>
<dbReference type="InterPro" id="IPR008271">
    <property type="entry name" value="Ser/Thr_kinase_AS"/>
</dbReference>
<dbReference type="Proteomes" id="UP001371456">
    <property type="component" value="Unassembled WGS sequence"/>
</dbReference>
<dbReference type="PANTHER" id="PTHR44329:SF250">
    <property type="entry name" value="SERINE_THREONINE-PROTEIN KINASE STY46-LIKE"/>
    <property type="match status" value="1"/>
</dbReference>
<gene>
    <name evidence="13" type="ORF">RDI58_024930</name>
</gene>
<evidence type="ECO:0000256" key="4">
    <source>
        <dbReference type="ARBA" id="ARBA00022679"/>
    </source>
</evidence>
<dbReference type="GO" id="GO:0004674">
    <property type="term" value="F:protein serine/threonine kinase activity"/>
    <property type="evidence" value="ECO:0007669"/>
    <property type="project" value="UniProtKB-KW"/>
</dbReference>
<dbReference type="EMBL" id="JBANQN010000010">
    <property type="protein sequence ID" value="KAK6778212.1"/>
    <property type="molecule type" value="Genomic_DNA"/>
</dbReference>
<comment type="caution">
    <text evidence="13">The sequence shown here is derived from an EMBL/GenBank/DDBJ whole genome shotgun (WGS) entry which is preliminary data.</text>
</comment>
<evidence type="ECO:0000259" key="12">
    <source>
        <dbReference type="PROSITE" id="PS51671"/>
    </source>
</evidence>
<comment type="similarity">
    <text evidence="1">Belongs to the protein kinase superfamily. TKL Ser/Thr protein kinase family. RAF subfamily.</text>
</comment>
<evidence type="ECO:0000259" key="11">
    <source>
        <dbReference type="PROSITE" id="PS50011"/>
    </source>
</evidence>
<dbReference type="SUPFAM" id="SSF56112">
    <property type="entry name" value="Protein kinase-like (PK-like)"/>
    <property type="match status" value="1"/>
</dbReference>
<dbReference type="Gene3D" id="3.30.200.20">
    <property type="entry name" value="Phosphorylase Kinase, domain 1"/>
    <property type="match status" value="1"/>
</dbReference>
<dbReference type="PROSITE" id="PS51671">
    <property type="entry name" value="ACT"/>
    <property type="match status" value="1"/>
</dbReference>
<dbReference type="InterPro" id="IPR051681">
    <property type="entry name" value="Ser/Thr_Kinases-Pseudokinases"/>
</dbReference>
<dbReference type="AlphaFoldDB" id="A0AAN8Y3W7"/>
<keyword evidence="14" id="KW-1185">Reference proteome</keyword>
<organism evidence="13 14">
    <name type="scientific">Solanum bulbocastanum</name>
    <name type="common">Wild potato</name>
    <dbReference type="NCBI Taxonomy" id="147425"/>
    <lineage>
        <taxon>Eukaryota</taxon>
        <taxon>Viridiplantae</taxon>
        <taxon>Streptophyta</taxon>
        <taxon>Embryophyta</taxon>
        <taxon>Tracheophyta</taxon>
        <taxon>Spermatophyta</taxon>
        <taxon>Magnoliopsida</taxon>
        <taxon>eudicotyledons</taxon>
        <taxon>Gunneridae</taxon>
        <taxon>Pentapetalae</taxon>
        <taxon>asterids</taxon>
        <taxon>lamiids</taxon>
        <taxon>Solanales</taxon>
        <taxon>Solanaceae</taxon>
        <taxon>Solanoideae</taxon>
        <taxon>Solaneae</taxon>
        <taxon>Solanum</taxon>
    </lineage>
</organism>
<dbReference type="FunFam" id="3.30.200.20:FF:000060">
    <property type="entry name" value="Serine/threonine-protein kinase isoform 1"/>
    <property type="match status" value="1"/>
</dbReference>
<dbReference type="SMART" id="SM00220">
    <property type="entry name" value="S_TKc"/>
    <property type="match status" value="1"/>
</dbReference>
<comment type="catalytic activity">
    <reaction evidence="9">
        <text>L-seryl-[protein] + ATP = O-phospho-L-seryl-[protein] + ADP + H(+)</text>
        <dbReference type="Rhea" id="RHEA:17989"/>
        <dbReference type="Rhea" id="RHEA-COMP:9863"/>
        <dbReference type="Rhea" id="RHEA-COMP:11604"/>
        <dbReference type="ChEBI" id="CHEBI:15378"/>
        <dbReference type="ChEBI" id="CHEBI:29999"/>
        <dbReference type="ChEBI" id="CHEBI:30616"/>
        <dbReference type="ChEBI" id="CHEBI:83421"/>
        <dbReference type="ChEBI" id="CHEBI:456216"/>
        <dbReference type="EC" id="2.7.11.1"/>
    </reaction>
</comment>